<gene>
    <name evidence="3" type="ORF">O181_104130</name>
</gene>
<comment type="caution">
    <text evidence="3">The sequence shown here is derived from an EMBL/GenBank/DDBJ whole genome shotgun (WGS) entry which is preliminary data.</text>
</comment>
<dbReference type="GO" id="GO:0005634">
    <property type="term" value="C:nucleus"/>
    <property type="evidence" value="ECO:0007669"/>
    <property type="project" value="UniProtKB-ARBA"/>
</dbReference>
<dbReference type="PROSITE" id="PS50994">
    <property type="entry name" value="INTEGRASE"/>
    <property type="match status" value="1"/>
</dbReference>
<evidence type="ECO:0000259" key="2">
    <source>
        <dbReference type="PROSITE" id="PS50994"/>
    </source>
</evidence>
<dbReference type="InterPro" id="IPR036397">
    <property type="entry name" value="RNaseH_sf"/>
</dbReference>
<name>A0A9Q3JMW5_9BASI</name>
<dbReference type="PANTHER" id="PTHR37984">
    <property type="entry name" value="PROTEIN CBG26694"/>
    <property type="match status" value="1"/>
</dbReference>
<evidence type="ECO:0000313" key="3">
    <source>
        <dbReference type="EMBL" id="MBW0564415.1"/>
    </source>
</evidence>
<dbReference type="Pfam" id="PF00665">
    <property type="entry name" value="rve"/>
    <property type="match status" value="1"/>
</dbReference>
<dbReference type="Proteomes" id="UP000765509">
    <property type="component" value="Unassembled WGS sequence"/>
</dbReference>
<dbReference type="GO" id="GO:0015074">
    <property type="term" value="P:DNA integration"/>
    <property type="evidence" value="ECO:0007669"/>
    <property type="project" value="InterPro"/>
</dbReference>
<dbReference type="InterPro" id="IPR012337">
    <property type="entry name" value="RNaseH-like_sf"/>
</dbReference>
<evidence type="ECO:0000313" key="4">
    <source>
        <dbReference type="Proteomes" id="UP000765509"/>
    </source>
</evidence>
<reference evidence="3" key="1">
    <citation type="submission" date="2021-03" db="EMBL/GenBank/DDBJ databases">
        <title>Draft genome sequence of rust myrtle Austropuccinia psidii MF-1, a brazilian biotype.</title>
        <authorList>
            <person name="Quecine M.C."/>
            <person name="Pachon D.M.R."/>
            <person name="Bonatelli M.L."/>
            <person name="Correr F.H."/>
            <person name="Franceschini L.M."/>
            <person name="Leite T.F."/>
            <person name="Margarido G.R.A."/>
            <person name="Almeida C.A."/>
            <person name="Ferrarezi J.A."/>
            <person name="Labate C.A."/>
        </authorList>
    </citation>
    <scope>NUCLEOTIDE SEQUENCE</scope>
    <source>
        <strain evidence="3">MF-1</strain>
    </source>
</reference>
<accession>A0A9Q3JMW5</accession>
<keyword evidence="1" id="KW-0694">RNA-binding</keyword>
<keyword evidence="4" id="KW-1185">Reference proteome</keyword>
<sequence>MDWVTGLIPGGKENYNACLIIVDRFSKSMRCLTCHKEDTAMDTALLFWNNIISTCGVPKIIISDRDPKFTYEFWTNLYDMLGTKLSFSTAYHPQTDGIDERMIQTMEGILRSKHSTTGKTPAVVEKGWNPLLPVDHLKKNLPTLHPTSKDFHDMWKRACDTAAKCIAEAKDYNKQRRDKSHIAPDLKEGDQVLVSTLYFNNLKGPKKMRD</sequence>
<protein>
    <recommendedName>
        <fullName evidence="2">Integrase catalytic domain-containing protein</fullName>
    </recommendedName>
</protein>
<dbReference type="AlphaFoldDB" id="A0A9Q3JMW5"/>
<proteinExistence type="predicted"/>
<dbReference type="EMBL" id="AVOT02075791">
    <property type="protein sequence ID" value="MBW0564415.1"/>
    <property type="molecule type" value="Genomic_DNA"/>
</dbReference>
<dbReference type="GO" id="GO:0003723">
    <property type="term" value="F:RNA binding"/>
    <property type="evidence" value="ECO:0007669"/>
    <property type="project" value="UniProtKB-KW"/>
</dbReference>
<organism evidence="3 4">
    <name type="scientific">Austropuccinia psidii MF-1</name>
    <dbReference type="NCBI Taxonomy" id="1389203"/>
    <lineage>
        <taxon>Eukaryota</taxon>
        <taxon>Fungi</taxon>
        <taxon>Dikarya</taxon>
        <taxon>Basidiomycota</taxon>
        <taxon>Pucciniomycotina</taxon>
        <taxon>Pucciniomycetes</taxon>
        <taxon>Pucciniales</taxon>
        <taxon>Sphaerophragmiaceae</taxon>
        <taxon>Austropuccinia</taxon>
    </lineage>
</organism>
<dbReference type="InterPro" id="IPR050951">
    <property type="entry name" value="Retrovirus_Pol_polyprotein"/>
</dbReference>
<feature type="domain" description="Integrase catalytic" evidence="2">
    <location>
        <begin position="1"/>
        <end position="112"/>
    </location>
</feature>
<dbReference type="InterPro" id="IPR001584">
    <property type="entry name" value="Integrase_cat-core"/>
</dbReference>
<dbReference type="SUPFAM" id="SSF53098">
    <property type="entry name" value="Ribonuclease H-like"/>
    <property type="match status" value="1"/>
</dbReference>
<dbReference type="Gene3D" id="3.30.420.10">
    <property type="entry name" value="Ribonuclease H-like superfamily/Ribonuclease H"/>
    <property type="match status" value="1"/>
</dbReference>
<evidence type="ECO:0000256" key="1">
    <source>
        <dbReference type="ARBA" id="ARBA00022884"/>
    </source>
</evidence>
<dbReference type="PANTHER" id="PTHR37984:SF5">
    <property type="entry name" value="PROTEIN NYNRIN-LIKE"/>
    <property type="match status" value="1"/>
</dbReference>